<keyword evidence="3" id="KW-1185">Reference proteome</keyword>
<dbReference type="AlphaFoldDB" id="A0A8X8YQ63"/>
<proteinExistence type="predicted"/>
<evidence type="ECO:0000313" key="3">
    <source>
        <dbReference type="Proteomes" id="UP000298416"/>
    </source>
</evidence>
<dbReference type="PANTHER" id="PTHR47123">
    <property type="entry name" value="F-BOX PROTEIN SKIP23"/>
    <property type="match status" value="1"/>
</dbReference>
<dbReference type="InterPro" id="IPR051304">
    <property type="entry name" value="SCF_F-box_domain"/>
</dbReference>
<dbReference type="InterPro" id="IPR036047">
    <property type="entry name" value="F-box-like_dom_sf"/>
</dbReference>
<organism evidence="2">
    <name type="scientific">Salvia splendens</name>
    <name type="common">Scarlet sage</name>
    <dbReference type="NCBI Taxonomy" id="180675"/>
    <lineage>
        <taxon>Eukaryota</taxon>
        <taxon>Viridiplantae</taxon>
        <taxon>Streptophyta</taxon>
        <taxon>Embryophyta</taxon>
        <taxon>Tracheophyta</taxon>
        <taxon>Spermatophyta</taxon>
        <taxon>Magnoliopsida</taxon>
        <taxon>eudicotyledons</taxon>
        <taxon>Gunneridae</taxon>
        <taxon>Pentapetalae</taxon>
        <taxon>asterids</taxon>
        <taxon>lamiids</taxon>
        <taxon>Lamiales</taxon>
        <taxon>Lamiaceae</taxon>
        <taxon>Nepetoideae</taxon>
        <taxon>Mentheae</taxon>
        <taxon>Salviinae</taxon>
        <taxon>Salvia</taxon>
        <taxon>Salvia subgen. Calosphace</taxon>
        <taxon>core Calosphace</taxon>
    </lineage>
</organism>
<protein>
    <recommendedName>
        <fullName evidence="1">KIB1-4 beta-propeller domain-containing protein</fullName>
    </recommendedName>
</protein>
<dbReference type="InterPro" id="IPR005174">
    <property type="entry name" value="KIB1-4_b-propeller"/>
</dbReference>
<dbReference type="Gene3D" id="1.20.1280.50">
    <property type="match status" value="1"/>
</dbReference>
<dbReference type="Proteomes" id="UP000298416">
    <property type="component" value="Unassembled WGS sequence"/>
</dbReference>
<sequence>MYTPNPRFSIPWADLPPELLDTIAKRLAAAIDVRRFRGVCRSWRSSTPPYKFPTIKLPFFNNSRGSGRQHSGAHFILTQRIVYRIRLPNSTNPDFWLVKLEHSDDGKVRIINPVTHRKIKIETVEMPKVLNTLDFDISEVCKGYALRYVNPSNRSDDYYDFRYAKKVAVSVNAETGEYVVMIIDLRNRLLRITSDRKKWTLFHGSAGSYNFAAAKFYDVAMVKGKLCATDASGDIWAFDSKFGWTIGRYEGDRSLKRRMVELSDGELVLVEEMGKVDGPSDQIFRVKQPFVDVSVYALSKLLKKWTDIKEMHGCIVVVGDDCSFSIPMKEFNAARVFYTDRYSFLQSEIVAAAGDYTCFECDCREGVCNCLHELETAVADDEVANDNVKRVFAGFYGQYIGVYESETGDTGTALMFPEYASIFWPPPAWLSHLPTVDASA</sequence>
<accession>A0A8X8YQ63</accession>
<dbReference type="EMBL" id="PNBA02000001">
    <property type="protein sequence ID" value="KAG6436611.1"/>
    <property type="molecule type" value="Genomic_DNA"/>
</dbReference>
<gene>
    <name evidence="2" type="ORF">SASPL_101512</name>
</gene>
<reference evidence="2" key="2">
    <citation type="submission" date="2020-08" db="EMBL/GenBank/DDBJ databases">
        <title>Plant Genome Project.</title>
        <authorList>
            <person name="Zhang R.-G."/>
        </authorList>
    </citation>
    <scope>NUCLEOTIDE SEQUENCE</scope>
    <source>
        <strain evidence="2">Huo1</strain>
        <tissue evidence="2">Leaf</tissue>
    </source>
</reference>
<dbReference type="PANTHER" id="PTHR47123:SF6">
    <property type="entry name" value="F-BOX PROTEIN SKIP23-LIKE ISOFORM X1"/>
    <property type="match status" value="1"/>
</dbReference>
<evidence type="ECO:0000259" key="1">
    <source>
        <dbReference type="Pfam" id="PF03478"/>
    </source>
</evidence>
<evidence type="ECO:0000313" key="2">
    <source>
        <dbReference type="EMBL" id="KAG6436611.1"/>
    </source>
</evidence>
<feature type="domain" description="KIB1-4 beta-propeller" evidence="1">
    <location>
        <begin position="79"/>
        <end position="346"/>
    </location>
</feature>
<dbReference type="Pfam" id="PF03478">
    <property type="entry name" value="Beta-prop_KIB1-4"/>
    <property type="match status" value="1"/>
</dbReference>
<dbReference type="OrthoDB" id="894775at2759"/>
<comment type="caution">
    <text evidence="2">The sequence shown here is derived from an EMBL/GenBank/DDBJ whole genome shotgun (WGS) entry which is preliminary data.</text>
</comment>
<reference evidence="2" key="1">
    <citation type="submission" date="2018-01" db="EMBL/GenBank/DDBJ databases">
        <authorList>
            <person name="Mao J.F."/>
        </authorList>
    </citation>
    <scope>NUCLEOTIDE SEQUENCE</scope>
    <source>
        <strain evidence="2">Huo1</strain>
        <tissue evidence="2">Leaf</tissue>
    </source>
</reference>
<name>A0A8X8YQ63_SALSN</name>
<dbReference type="SUPFAM" id="SSF81383">
    <property type="entry name" value="F-box domain"/>
    <property type="match status" value="1"/>
</dbReference>